<proteinExistence type="predicted"/>
<dbReference type="KEGG" id="vg:55412084"/>
<dbReference type="EMBL" id="AP013547">
    <property type="protein sequence ID" value="BAQ94421.1"/>
    <property type="molecule type" value="Genomic_DNA"/>
</dbReference>
<dbReference type="Proteomes" id="UP000505271">
    <property type="component" value="Segment"/>
</dbReference>
<organism evidence="2 3">
    <name type="scientific">uncultured phage_MedDCM-OCT-S31-C1</name>
    <dbReference type="NCBI Taxonomy" id="2740800"/>
    <lineage>
        <taxon>Viruses</taxon>
        <taxon>Duplodnaviria</taxon>
        <taxon>Heunggongvirae</taxon>
        <taxon>Uroviricota</taxon>
        <taxon>Caudoviricetes</taxon>
        <taxon>Autographivirales</taxon>
        <taxon>Nohivirus</taxon>
        <taxon>Nohivirus S31C1</taxon>
    </lineage>
</organism>
<dbReference type="GeneID" id="55412084"/>
<keyword evidence="3" id="KW-1185">Reference proteome</keyword>
<dbReference type="Gene3D" id="1.10.10.10">
    <property type="entry name" value="Winged helix-like DNA-binding domain superfamily/Winged helix DNA-binding domain"/>
    <property type="match status" value="1"/>
</dbReference>
<dbReference type="RefSeq" id="YP_009777918.1">
    <property type="nucleotide sequence ID" value="NC_047706.1"/>
</dbReference>
<sequence length="132" mass="14811">MGLIRAPRNNMDKLAALIPRATAWRAMDLNQLDKALALFSALDPWRLPLHHAQVLLYLVREKQAVTYRQIEQEFGVSNASASRIVNSLSEESPHRKNCLGLVETVQDPAEGRRLLVRLTAKGKAFARNLEAV</sequence>
<dbReference type="Pfam" id="PF13613">
    <property type="entry name" value="HTH_Tnp_4"/>
    <property type="match status" value="1"/>
</dbReference>
<protein>
    <submittedName>
        <fullName evidence="2">Transcriptional regulators (MarR)</fullName>
    </submittedName>
</protein>
<dbReference type="SUPFAM" id="SSF46785">
    <property type="entry name" value="Winged helix' DNA-binding domain"/>
    <property type="match status" value="1"/>
</dbReference>
<dbReference type="InterPro" id="IPR036388">
    <property type="entry name" value="WH-like_DNA-bd_sf"/>
</dbReference>
<dbReference type="InterPro" id="IPR036390">
    <property type="entry name" value="WH_DNA-bd_sf"/>
</dbReference>
<evidence type="ECO:0000313" key="3">
    <source>
        <dbReference type="Proteomes" id="UP000505271"/>
    </source>
</evidence>
<name>A0A6S4P7W5_9CAUD</name>
<feature type="domain" description="Transposase Helix-turn-helix" evidence="1">
    <location>
        <begin position="51"/>
        <end position="88"/>
    </location>
</feature>
<dbReference type="InterPro" id="IPR027805">
    <property type="entry name" value="Transposase_HTH_dom"/>
</dbReference>
<accession>A0A6S4P7W5</accession>
<dbReference type="GO" id="GO:0003700">
    <property type="term" value="F:DNA-binding transcription factor activity"/>
    <property type="evidence" value="ECO:0007669"/>
    <property type="project" value="InterPro"/>
</dbReference>
<evidence type="ECO:0000259" key="1">
    <source>
        <dbReference type="Pfam" id="PF13613"/>
    </source>
</evidence>
<evidence type="ECO:0000313" key="2">
    <source>
        <dbReference type="EMBL" id="BAQ94421.1"/>
    </source>
</evidence>
<reference evidence="2 3" key="1">
    <citation type="journal article" date="2013" name="PLoS Genet.">
        <title>Expanding the Marine Virosphere Using Metagenomics.</title>
        <authorList>
            <person name="Mizuno C.M."/>
            <person name="Rodriguez-Valera F."/>
            <person name="Kimes N.E."/>
            <person name="Ghai R."/>
        </authorList>
    </citation>
    <scope>NUCLEOTIDE SEQUENCE [LARGE SCALE GENOMIC DNA]</scope>
    <source>
        <strain evidence="2">UvMED-CGR-U-MedDCM-OCT-S31-C1</strain>
    </source>
</reference>